<keyword evidence="2" id="KW-1185">Reference proteome</keyword>
<evidence type="ECO:0000313" key="1">
    <source>
        <dbReference type="EMBL" id="KMQ90852.1"/>
    </source>
</evidence>
<dbReference type="AlphaFoldDB" id="A0A0J7KKP6"/>
<gene>
    <name evidence="1" type="ORF">RF55_9342</name>
</gene>
<dbReference type="EMBL" id="LBMM01006176">
    <property type="protein sequence ID" value="KMQ90852.1"/>
    <property type="molecule type" value="Genomic_DNA"/>
</dbReference>
<dbReference type="OrthoDB" id="26401at2759"/>
<name>A0A0J7KKP6_LASNI</name>
<comment type="caution">
    <text evidence="1">The sequence shown here is derived from an EMBL/GenBank/DDBJ whole genome shotgun (WGS) entry which is preliminary data.</text>
</comment>
<evidence type="ECO:0000313" key="2">
    <source>
        <dbReference type="Proteomes" id="UP000036403"/>
    </source>
</evidence>
<accession>A0A0J7KKP6</accession>
<reference evidence="1 2" key="1">
    <citation type="submission" date="2015-04" db="EMBL/GenBank/DDBJ databases">
        <title>Lasius niger genome sequencing.</title>
        <authorList>
            <person name="Konorov E.A."/>
            <person name="Nikitin M.A."/>
            <person name="Kirill M.V."/>
            <person name="Chang P."/>
        </authorList>
    </citation>
    <scope>NUCLEOTIDE SEQUENCE [LARGE SCALE GENOMIC DNA]</scope>
    <source>
        <tissue evidence="1">Whole</tissue>
    </source>
</reference>
<organism evidence="1 2">
    <name type="scientific">Lasius niger</name>
    <name type="common">Black garden ant</name>
    <dbReference type="NCBI Taxonomy" id="67767"/>
    <lineage>
        <taxon>Eukaryota</taxon>
        <taxon>Metazoa</taxon>
        <taxon>Ecdysozoa</taxon>
        <taxon>Arthropoda</taxon>
        <taxon>Hexapoda</taxon>
        <taxon>Insecta</taxon>
        <taxon>Pterygota</taxon>
        <taxon>Neoptera</taxon>
        <taxon>Endopterygota</taxon>
        <taxon>Hymenoptera</taxon>
        <taxon>Apocrita</taxon>
        <taxon>Aculeata</taxon>
        <taxon>Formicoidea</taxon>
        <taxon>Formicidae</taxon>
        <taxon>Formicinae</taxon>
        <taxon>Lasius</taxon>
        <taxon>Lasius</taxon>
    </lineage>
</organism>
<feature type="non-terminal residue" evidence="1">
    <location>
        <position position="152"/>
    </location>
</feature>
<sequence>MPGGRQIILNHPGSLNSQQLSNNQTPDGENILLKRFSEVNISEESPKETWLVRSNETCGEEELYYSGKVAVHYKGSQNTRVLEATYRCETDIKHALWCTFHTNIPDHLIKGKEYEPEGSIHKSLECICLLDSYTLKAFTECGEDYVSALQFQ</sequence>
<dbReference type="STRING" id="67767.A0A0J7KKP6"/>
<protein>
    <submittedName>
        <fullName evidence="1">Anaphase-promoting complex subunit 1</fullName>
    </submittedName>
</protein>
<dbReference type="PaxDb" id="67767-A0A0J7KKP6"/>
<dbReference type="Proteomes" id="UP000036403">
    <property type="component" value="Unassembled WGS sequence"/>
</dbReference>
<proteinExistence type="predicted"/>